<protein>
    <submittedName>
        <fullName evidence="1">DEAD/DEAH box helicase family protein</fullName>
    </submittedName>
</protein>
<name>A0A454D447_VIBHA</name>
<dbReference type="GO" id="GO:0004386">
    <property type="term" value="F:helicase activity"/>
    <property type="evidence" value="ECO:0007669"/>
    <property type="project" value="UniProtKB-KW"/>
</dbReference>
<dbReference type="Proteomes" id="UP000008367">
    <property type="component" value="Unassembled WGS sequence"/>
</dbReference>
<sequence length="11" mass="1189">SSLRLAMILSV</sequence>
<keyword evidence="1" id="KW-0547">Nucleotide-binding</keyword>
<comment type="caution">
    <text evidence="1">The sequence shown here is derived from an EMBL/GenBank/DDBJ whole genome shotgun (WGS) entry which is preliminary data.</text>
</comment>
<proteinExistence type="predicted"/>
<evidence type="ECO:0000313" key="1">
    <source>
        <dbReference type="EMBL" id="EKM33453.1"/>
    </source>
</evidence>
<organism evidence="1 2">
    <name type="scientific">Vibrio harveyi</name>
    <name type="common">Beneckea harveyi</name>
    <dbReference type="NCBI Taxonomy" id="669"/>
    <lineage>
        <taxon>Bacteria</taxon>
        <taxon>Pseudomonadati</taxon>
        <taxon>Pseudomonadota</taxon>
        <taxon>Gammaproteobacteria</taxon>
        <taxon>Vibrionales</taxon>
        <taxon>Vibrionaceae</taxon>
        <taxon>Vibrio</taxon>
    </lineage>
</organism>
<keyword evidence="1" id="KW-0067">ATP-binding</keyword>
<keyword evidence="1" id="KW-0347">Helicase</keyword>
<gene>
    <name evidence="1" type="ORF">VCHENC02_1096B</name>
</gene>
<feature type="non-terminal residue" evidence="1">
    <location>
        <position position="1"/>
    </location>
</feature>
<accession>A0A454D447</accession>
<keyword evidence="1" id="KW-0378">Hydrolase</keyword>
<evidence type="ECO:0000313" key="2">
    <source>
        <dbReference type="Proteomes" id="UP000008367"/>
    </source>
</evidence>
<dbReference type="EMBL" id="AJSR01000272">
    <property type="protein sequence ID" value="EKM33453.1"/>
    <property type="molecule type" value="Genomic_DNA"/>
</dbReference>
<reference evidence="1 2" key="1">
    <citation type="submission" date="2012-10" db="EMBL/GenBank/DDBJ databases">
        <title>Genome sequence of Vibrio Cholerae HENC-02.</title>
        <authorList>
            <person name="Eppinger M."/>
            <person name="Hasan N.A."/>
            <person name="Sengamalay N."/>
            <person name="Hine E."/>
            <person name="Su Q."/>
            <person name="Daugherty S.C."/>
            <person name="Young S."/>
            <person name="Sadzewicz L."/>
            <person name="Tallon L."/>
            <person name="Cebula T.A."/>
            <person name="Ravel J."/>
            <person name="Colwell R.R."/>
        </authorList>
    </citation>
    <scope>NUCLEOTIDE SEQUENCE [LARGE SCALE GENOMIC DNA]</scope>
    <source>
        <strain evidence="1 2">HENC-02</strain>
    </source>
</reference>